<proteinExistence type="inferred from homology"/>
<evidence type="ECO:0000256" key="1">
    <source>
        <dbReference type="ARBA" id="ARBA00010088"/>
    </source>
</evidence>
<dbReference type="InterPro" id="IPR000073">
    <property type="entry name" value="AB_hydrolase_1"/>
</dbReference>
<reference evidence="5 6" key="1">
    <citation type="submission" date="2018-03" db="EMBL/GenBank/DDBJ databases">
        <title>Genomic Encyclopedia of Type Strains, Phase III (KMG-III): the genomes of soil and plant-associated and newly described type strains.</title>
        <authorList>
            <person name="Whitman W."/>
        </authorList>
    </citation>
    <scope>NUCLEOTIDE SEQUENCE [LARGE SCALE GENOMIC DNA]</scope>
    <source>
        <strain evidence="5 6">CGMCC 4.7104</strain>
    </source>
</reference>
<dbReference type="GO" id="GO:0016787">
    <property type="term" value="F:hydrolase activity"/>
    <property type="evidence" value="ECO:0007669"/>
    <property type="project" value="UniProtKB-KW"/>
</dbReference>
<dbReference type="InterPro" id="IPR029058">
    <property type="entry name" value="AB_hydrolase_fold"/>
</dbReference>
<dbReference type="Pfam" id="PF00561">
    <property type="entry name" value="Abhydrolase_1"/>
    <property type="match status" value="1"/>
</dbReference>
<dbReference type="SUPFAM" id="SSF53474">
    <property type="entry name" value="alpha/beta-Hydrolases"/>
    <property type="match status" value="1"/>
</dbReference>
<evidence type="ECO:0000259" key="4">
    <source>
        <dbReference type="Pfam" id="PF08386"/>
    </source>
</evidence>
<comment type="similarity">
    <text evidence="1">Belongs to the peptidase S33 family.</text>
</comment>
<name>A0A2T0N519_9ACTN</name>
<comment type="caution">
    <text evidence="5">The sequence shown here is derived from an EMBL/GenBank/DDBJ whole genome shotgun (WGS) entry which is preliminary data.</text>
</comment>
<dbReference type="InterPro" id="IPR051601">
    <property type="entry name" value="Serine_prot/Carboxylest_S33"/>
</dbReference>
<evidence type="ECO:0000259" key="3">
    <source>
        <dbReference type="Pfam" id="PF00561"/>
    </source>
</evidence>
<gene>
    <name evidence="5" type="ORF">B0I32_104225</name>
</gene>
<accession>A0A2T0N519</accession>
<dbReference type="AlphaFoldDB" id="A0A2T0N519"/>
<feature type="domain" description="Peptidase S33 tripeptidyl aminopeptidase-like C-terminal" evidence="4">
    <location>
        <begin position="416"/>
        <end position="508"/>
    </location>
</feature>
<dbReference type="Gene3D" id="3.40.50.1820">
    <property type="entry name" value="alpha/beta hydrolase"/>
    <property type="match status" value="1"/>
</dbReference>
<dbReference type="Proteomes" id="UP000238312">
    <property type="component" value="Unassembled WGS sequence"/>
</dbReference>
<evidence type="ECO:0000313" key="5">
    <source>
        <dbReference type="EMBL" id="PRX67469.1"/>
    </source>
</evidence>
<keyword evidence="6" id="KW-1185">Reference proteome</keyword>
<evidence type="ECO:0000313" key="6">
    <source>
        <dbReference type="Proteomes" id="UP000238312"/>
    </source>
</evidence>
<keyword evidence="2" id="KW-0378">Hydrolase</keyword>
<protein>
    <submittedName>
        <fullName evidence="5">TAP-like protein</fullName>
    </submittedName>
</protein>
<evidence type="ECO:0000256" key="2">
    <source>
        <dbReference type="ARBA" id="ARBA00022801"/>
    </source>
</evidence>
<dbReference type="InterPro" id="IPR013595">
    <property type="entry name" value="Pept_S33_TAP-like_C"/>
</dbReference>
<feature type="domain" description="AB hydrolase-1" evidence="3">
    <location>
        <begin position="151"/>
        <end position="256"/>
    </location>
</feature>
<dbReference type="PANTHER" id="PTHR43248">
    <property type="entry name" value="2-SUCCINYL-6-HYDROXY-2,4-CYCLOHEXADIENE-1-CARBOXYLATE SYNTHASE"/>
    <property type="match status" value="1"/>
</dbReference>
<dbReference type="PANTHER" id="PTHR43248:SF25">
    <property type="entry name" value="AB HYDROLASE-1 DOMAIN-CONTAINING PROTEIN-RELATED"/>
    <property type="match status" value="1"/>
</dbReference>
<dbReference type="Pfam" id="PF08386">
    <property type="entry name" value="Abhydrolase_4"/>
    <property type="match status" value="1"/>
</dbReference>
<sequence length="663" mass="69098">MAGDGGNMRLEALVTAPLTVIAAAGLVVSATLPAAATAHATPAPAVTTARLPTTMPAVTTAQLPSTAPAVTAVRRAASEAGPGALHECAGAVVRCDGTIGVPLDWHDPASERIEVAFAWIPAAKRATGTILANPGGPLPALPDVPRLTQTLGPVLDQRNLLVVDPRGLGASSPLLCPGLKLTDPDSVAACAAHLGPRIRFFTADQAVRDMDAVRRALGAGPVTFYGNSYGTAYAQAYAAQRPEGLAAAFLDSTTITGPDGHVLWPMRSRPELMSFVCGRSRACRELPGDPERTFARLVAHLRAHPDPEVPLPALNGVGRMTEPVFGREANAAATAYLAGDPAPLRRLTGVLKGVPSQPIEGAEWAGYLAYRCGDGSFPFDRDAGPAERLAQLERYFERERPLAPFTPADLGLDAGSGLEFCVNWPTPRPAPVLPPHADLPAVPVLVAGGDFDTHTPAEVARAMRVFPRATFVRVPFGTHSLAWGPGAAGECVRAMLRSFALDHRVPRTRCAAENYRASGAFPRSLAEVAPVPAPGLDVERRRVLAAGYATAADAVARRNPYNLVHGRLTEQAGLRGGKVTFGSGTIDLDGAAFVPGVAVTGRITLRPDGKAVAALTVSPGASNGGAEGRVHRVELVWEAFTAQERPALSGSFDGTPVEVPGRP</sequence>
<dbReference type="EMBL" id="PVNG01000004">
    <property type="protein sequence ID" value="PRX67469.1"/>
    <property type="molecule type" value="Genomic_DNA"/>
</dbReference>
<organism evidence="5 6">
    <name type="scientific">Nonomuraea fuscirosea</name>
    <dbReference type="NCBI Taxonomy" id="1291556"/>
    <lineage>
        <taxon>Bacteria</taxon>
        <taxon>Bacillati</taxon>
        <taxon>Actinomycetota</taxon>
        <taxon>Actinomycetes</taxon>
        <taxon>Streptosporangiales</taxon>
        <taxon>Streptosporangiaceae</taxon>
        <taxon>Nonomuraea</taxon>
    </lineage>
</organism>